<name>A0A5B0R3Z3_PUCGR</name>
<dbReference type="Proteomes" id="UP000324748">
    <property type="component" value="Unassembled WGS sequence"/>
</dbReference>
<accession>A0A5B0R3Z3</accession>
<evidence type="ECO:0000313" key="1">
    <source>
        <dbReference type="EMBL" id="KAA1120129.1"/>
    </source>
</evidence>
<proteinExistence type="predicted"/>
<gene>
    <name evidence="1" type="ORF">PGT21_037184</name>
</gene>
<comment type="caution">
    <text evidence="1">The sequence shown here is derived from an EMBL/GenBank/DDBJ whole genome shotgun (WGS) entry which is preliminary data.</text>
</comment>
<evidence type="ECO:0000313" key="2">
    <source>
        <dbReference type="Proteomes" id="UP000324748"/>
    </source>
</evidence>
<keyword evidence="2" id="KW-1185">Reference proteome</keyword>
<dbReference type="AlphaFoldDB" id="A0A5B0R3Z3"/>
<dbReference type="EMBL" id="VSWC01000001">
    <property type="protein sequence ID" value="KAA1120129.1"/>
    <property type="molecule type" value="Genomic_DNA"/>
</dbReference>
<sequence>MVELETGVAMVLVTSARVNLGWLARDRCSCIKSRSLLNRGRPLFSAVSTVPRVRARETIEETVRYTLKRYRCIASVKRCIASVSHRLCDAIPMRCIA</sequence>
<reference evidence="1 2" key="1">
    <citation type="submission" date="2019-05" db="EMBL/GenBank/DDBJ databases">
        <title>Emergence of the Ug99 lineage of the wheat stem rust pathogen through somatic hybridization.</title>
        <authorList>
            <person name="Li F."/>
            <person name="Upadhyaya N.M."/>
            <person name="Sperschneider J."/>
            <person name="Matny O."/>
            <person name="Nguyen-Phuc H."/>
            <person name="Mago R."/>
            <person name="Raley C."/>
            <person name="Miller M.E."/>
            <person name="Silverstein K.A.T."/>
            <person name="Henningsen E."/>
            <person name="Hirsch C.D."/>
            <person name="Visser B."/>
            <person name="Pretorius Z.A."/>
            <person name="Steffenson B.J."/>
            <person name="Schwessinger B."/>
            <person name="Dodds P.N."/>
            <person name="Figueroa M."/>
        </authorList>
    </citation>
    <scope>NUCLEOTIDE SEQUENCE [LARGE SCALE GENOMIC DNA]</scope>
    <source>
        <strain evidence="1">21-0</strain>
    </source>
</reference>
<protein>
    <submittedName>
        <fullName evidence="1">Uncharacterized protein</fullName>
    </submittedName>
</protein>
<organism evidence="1 2">
    <name type="scientific">Puccinia graminis f. sp. tritici</name>
    <dbReference type="NCBI Taxonomy" id="56615"/>
    <lineage>
        <taxon>Eukaryota</taxon>
        <taxon>Fungi</taxon>
        <taxon>Dikarya</taxon>
        <taxon>Basidiomycota</taxon>
        <taxon>Pucciniomycotina</taxon>
        <taxon>Pucciniomycetes</taxon>
        <taxon>Pucciniales</taxon>
        <taxon>Pucciniaceae</taxon>
        <taxon>Puccinia</taxon>
    </lineage>
</organism>